<dbReference type="KEGG" id="spu:588180"/>
<dbReference type="Pfam" id="PF00501">
    <property type="entry name" value="AMP-binding"/>
    <property type="match status" value="1"/>
</dbReference>
<keyword evidence="3" id="KW-0813">Transport</keyword>
<evidence type="ECO:0000256" key="13">
    <source>
        <dbReference type="ARBA" id="ARBA00023140"/>
    </source>
</evidence>
<evidence type="ECO:0000256" key="1">
    <source>
        <dbReference type="ARBA" id="ARBA00004651"/>
    </source>
</evidence>
<dbReference type="Pfam" id="PF13193">
    <property type="entry name" value="AMP-binding_C"/>
    <property type="match status" value="1"/>
</dbReference>
<comment type="subcellular location">
    <subcellularLocation>
        <location evidence="1">Cell membrane</location>
        <topology evidence="1">Multi-pass membrane protein</topology>
    </subcellularLocation>
    <subcellularLocation>
        <location evidence="17">Peroxisome membrane</location>
    </subcellularLocation>
</comment>
<dbReference type="GO" id="GO:0005886">
    <property type="term" value="C:plasma membrane"/>
    <property type="evidence" value="ECO:0000318"/>
    <property type="project" value="GO_Central"/>
</dbReference>
<evidence type="ECO:0000256" key="21">
    <source>
        <dbReference type="ARBA" id="ARBA00078285"/>
    </source>
</evidence>
<evidence type="ECO:0000256" key="7">
    <source>
        <dbReference type="ARBA" id="ARBA00022741"/>
    </source>
</evidence>
<dbReference type="InterPro" id="IPR045851">
    <property type="entry name" value="AMP-bd_C_sf"/>
</dbReference>
<evidence type="ECO:0000259" key="22">
    <source>
        <dbReference type="Pfam" id="PF00501"/>
    </source>
</evidence>
<dbReference type="GO" id="GO:0005324">
    <property type="term" value="F:long-chain fatty acid transmembrane transporter activity"/>
    <property type="evidence" value="ECO:0000318"/>
    <property type="project" value="GO_Central"/>
</dbReference>
<dbReference type="PROSITE" id="PS00455">
    <property type="entry name" value="AMP_BINDING"/>
    <property type="match status" value="1"/>
</dbReference>
<dbReference type="SUPFAM" id="SSF56801">
    <property type="entry name" value="Acetyl-CoA synthetase-like"/>
    <property type="match status" value="1"/>
</dbReference>
<evidence type="ECO:0000256" key="15">
    <source>
        <dbReference type="ARBA" id="ARBA00036527"/>
    </source>
</evidence>
<evidence type="ECO:0000256" key="18">
    <source>
        <dbReference type="ARBA" id="ARBA00048666"/>
    </source>
</evidence>
<evidence type="ECO:0000256" key="9">
    <source>
        <dbReference type="ARBA" id="ARBA00022840"/>
    </source>
</evidence>
<keyword evidence="7" id="KW-0547">Nucleotide-binding</keyword>
<dbReference type="PANTHER" id="PTHR43107">
    <property type="entry name" value="LONG-CHAIN FATTY ACID TRANSPORT PROTEIN"/>
    <property type="match status" value="1"/>
</dbReference>
<dbReference type="EC" id="6.2.1.3" evidence="14"/>
<dbReference type="InterPro" id="IPR025110">
    <property type="entry name" value="AMP-bd_C"/>
</dbReference>
<evidence type="ECO:0000256" key="11">
    <source>
        <dbReference type="ARBA" id="ARBA00023055"/>
    </source>
</evidence>
<keyword evidence="5" id="KW-0436">Ligase</keyword>
<evidence type="ECO:0000256" key="20">
    <source>
        <dbReference type="ARBA" id="ARBA00068795"/>
    </source>
</evidence>
<dbReference type="InParanoid" id="A0A7M7N8U0"/>
<dbReference type="GO" id="GO:0044539">
    <property type="term" value="P:long-chain fatty acid import into cell"/>
    <property type="evidence" value="ECO:0000318"/>
    <property type="project" value="GO_Central"/>
</dbReference>
<dbReference type="FunFam" id="3.30.300.30:FF:000002">
    <property type="entry name" value="Long-chain fatty acid transport protein 1"/>
    <property type="match status" value="1"/>
</dbReference>
<name>A0A7M7N8U0_STRPU</name>
<dbReference type="GO" id="GO:0005778">
    <property type="term" value="C:peroxisomal membrane"/>
    <property type="evidence" value="ECO:0007669"/>
    <property type="project" value="UniProtKB-SubCell"/>
</dbReference>
<dbReference type="OMA" id="VWRQFLD"/>
<dbReference type="NCBIfam" id="NF006134">
    <property type="entry name" value="PRK08279.1"/>
    <property type="match status" value="1"/>
</dbReference>
<keyword evidence="13" id="KW-0576">Peroxisome</keyword>
<protein>
    <recommendedName>
        <fullName evidence="20">Very long-chain fatty acid transport protein</fullName>
        <ecNumber evidence="14">6.2.1.3</ecNumber>
    </recommendedName>
    <alternativeName>
        <fullName evidence="16">Long-chain-fatty-acid--CoA ligase</fullName>
    </alternativeName>
    <alternativeName>
        <fullName evidence="21">Very-long-chain acyl-CoA synthetase</fullName>
    </alternativeName>
</protein>
<keyword evidence="6" id="KW-0812">Transmembrane</keyword>
<dbReference type="RefSeq" id="XP_030832716.1">
    <property type="nucleotide sequence ID" value="XM_030976856.1"/>
</dbReference>
<reference evidence="25" key="1">
    <citation type="submission" date="2015-02" db="EMBL/GenBank/DDBJ databases">
        <title>Genome sequencing for Strongylocentrotus purpuratus.</title>
        <authorList>
            <person name="Murali S."/>
            <person name="Liu Y."/>
            <person name="Vee V."/>
            <person name="English A."/>
            <person name="Wang M."/>
            <person name="Skinner E."/>
            <person name="Han Y."/>
            <person name="Muzny D.M."/>
            <person name="Worley K.C."/>
            <person name="Gibbs R.A."/>
        </authorList>
    </citation>
    <scope>NUCLEOTIDE SEQUENCE</scope>
</reference>
<dbReference type="OrthoDB" id="288590at2759"/>
<sequence length="629" mass="70454">MAKARGIGPPALAAAVASIPASYLWLRYRYPTFWKDVDFVKRFARLNSNMQRQLNAGHTIVDIFEQKALENPDHPGILFEKEAYTYGEVRANAARVARWVTSADPTLKKGDAICMLLQNSPVFIWTWLGFLKKGIITSLLNFNLKPSAILECIRVSEAKKLVFGTEFLEVVEELMPELQALNVELWMVNDSGMSGIEYPVGVVSMDTGMMSGEPLASEPMTMDEISSYIFTSGTTGLPKPATIPHRKIIRGIFLHAFSDLTPDDTYYVVLPLYHSAALFISVCATFYHGGTVALAKKFSARHFWDDIRRHDATGFQYIGELCRYLIAQPKRNDDGKYPRKLKIALGNGLRPEIWEEFRSRFNIEKIIEIYAATEGNAGFINFEGAVGSIGRYPWILKKLIDGFQLVEYDFATGEPTRGKDGFCKLMPVGQTGLALFKIDDKNPYTGYKGPKEKSERKIVRNVKTKGDAYFNTGDLLKMDDEDYIYFMDRIGDTFRWKGENVSTVEVAQALSSHPGIMEANVYGVNVPGQDGRAGMAAIVPNEGTRLDLGDVYSHVSSLLPDYACPKFLRLMAEIEVTGTFKHKKTDLVKEGFDIHSIPEEVFIIEPSQKAYVPLTSRHLSVIMAGQSKL</sequence>
<feature type="domain" description="AMP-dependent synthetase/ligase" evidence="22">
    <location>
        <begin position="64"/>
        <end position="391"/>
    </location>
</feature>
<comment type="catalytic activity">
    <reaction evidence="15">
        <text>a very long-chain fatty acid + ATP + CoA = a very long-chain fatty acyl-CoA + AMP + diphosphate</text>
        <dbReference type="Rhea" id="RHEA:54536"/>
        <dbReference type="ChEBI" id="CHEBI:30616"/>
        <dbReference type="ChEBI" id="CHEBI:33019"/>
        <dbReference type="ChEBI" id="CHEBI:57287"/>
        <dbReference type="ChEBI" id="CHEBI:58950"/>
        <dbReference type="ChEBI" id="CHEBI:138261"/>
        <dbReference type="ChEBI" id="CHEBI:456215"/>
    </reaction>
    <physiologicalReaction direction="left-to-right" evidence="15">
        <dbReference type="Rhea" id="RHEA:54537"/>
    </physiologicalReaction>
</comment>
<dbReference type="AlphaFoldDB" id="A0A7M7N8U0"/>
<comment type="catalytic activity">
    <reaction evidence="18">
        <text>tetracosanoate + ATP + CoA = tetracosanoyl-CoA + AMP + diphosphate</text>
        <dbReference type="Rhea" id="RHEA:33639"/>
        <dbReference type="ChEBI" id="CHEBI:30616"/>
        <dbReference type="ChEBI" id="CHEBI:31014"/>
        <dbReference type="ChEBI" id="CHEBI:33019"/>
        <dbReference type="ChEBI" id="CHEBI:57287"/>
        <dbReference type="ChEBI" id="CHEBI:65052"/>
        <dbReference type="ChEBI" id="CHEBI:456215"/>
    </reaction>
    <physiologicalReaction direction="left-to-right" evidence="18">
        <dbReference type="Rhea" id="RHEA:33640"/>
    </physiologicalReaction>
</comment>
<keyword evidence="25" id="KW-1185">Reference proteome</keyword>
<dbReference type="GeneID" id="588180"/>
<proteinExistence type="inferred from homology"/>
<keyword evidence="8" id="KW-0443">Lipid metabolism</keyword>
<evidence type="ECO:0000256" key="2">
    <source>
        <dbReference type="ARBA" id="ARBA00006432"/>
    </source>
</evidence>
<evidence type="ECO:0000259" key="23">
    <source>
        <dbReference type="Pfam" id="PF13193"/>
    </source>
</evidence>
<evidence type="ECO:0000313" key="24">
    <source>
        <dbReference type="EnsemblMetazoa" id="XP_030832716"/>
    </source>
</evidence>
<dbReference type="GO" id="GO:0005524">
    <property type="term" value="F:ATP binding"/>
    <property type="evidence" value="ECO:0007669"/>
    <property type="project" value="UniProtKB-KW"/>
</dbReference>
<evidence type="ECO:0000256" key="8">
    <source>
        <dbReference type="ARBA" id="ARBA00022832"/>
    </source>
</evidence>
<keyword evidence="11" id="KW-0445">Lipid transport</keyword>
<dbReference type="EnsemblMetazoa" id="XM_030976856">
    <property type="protein sequence ID" value="XP_030832716"/>
    <property type="gene ID" value="LOC588180"/>
</dbReference>
<evidence type="ECO:0000256" key="3">
    <source>
        <dbReference type="ARBA" id="ARBA00022448"/>
    </source>
</evidence>
<comment type="similarity">
    <text evidence="2">Belongs to the ATP-dependent AMP-binding enzyme family.</text>
</comment>
<feature type="domain" description="AMP-binding enzyme C-terminal" evidence="23">
    <location>
        <begin position="505"/>
        <end position="581"/>
    </location>
</feature>
<organism evidence="24 25">
    <name type="scientific">Strongylocentrotus purpuratus</name>
    <name type="common">Purple sea urchin</name>
    <dbReference type="NCBI Taxonomy" id="7668"/>
    <lineage>
        <taxon>Eukaryota</taxon>
        <taxon>Metazoa</taxon>
        <taxon>Echinodermata</taxon>
        <taxon>Eleutherozoa</taxon>
        <taxon>Echinozoa</taxon>
        <taxon>Echinoidea</taxon>
        <taxon>Euechinoidea</taxon>
        <taxon>Echinacea</taxon>
        <taxon>Camarodonta</taxon>
        <taxon>Echinidea</taxon>
        <taxon>Strongylocentrotidae</taxon>
        <taxon>Strongylocentrotus</taxon>
    </lineage>
</organism>
<dbReference type="Proteomes" id="UP000007110">
    <property type="component" value="Unassembled WGS sequence"/>
</dbReference>
<keyword evidence="9" id="KW-0067">ATP-binding</keyword>
<keyword evidence="8" id="KW-0276">Fatty acid metabolism</keyword>
<comment type="function">
    <text evidence="19">Acyl-CoA synthetase required for both the import of long chain fatty acids (LCFAs) (C14-C18) and the activation very long chain fatty acids (VLCFAs) (C20-C26) by esterification of the fatty acids into metabolically active CoA-thioesters for subsequent degradation or incorporation into phospholipids. The transport and fatty acyl-CoA synthetase activities are genetically separable and are thus independent activities. Esterifies VLCFAs in the peroxisome matrix. The VLCFAs are actively transported into peroxisomes by a PXA1-PXA2 heterodimeric transporter in the peroxisomal membrane.</text>
</comment>
<evidence type="ECO:0000256" key="4">
    <source>
        <dbReference type="ARBA" id="ARBA00022475"/>
    </source>
</evidence>
<evidence type="ECO:0000256" key="12">
    <source>
        <dbReference type="ARBA" id="ARBA00023136"/>
    </source>
</evidence>
<evidence type="ECO:0000256" key="16">
    <source>
        <dbReference type="ARBA" id="ARBA00041297"/>
    </source>
</evidence>
<dbReference type="GO" id="GO:0001676">
    <property type="term" value="P:long-chain fatty acid metabolic process"/>
    <property type="evidence" value="ECO:0000318"/>
    <property type="project" value="GO_Central"/>
</dbReference>
<dbReference type="Gene3D" id="3.30.300.30">
    <property type="match status" value="1"/>
</dbReference>
<dbReference type="InterPro" id="IPR042099">
    <property type="entry name" value="ANL_N_sf"/>
</dbReference>
<dbReference type="Gene3D" id="3.40.50.12780">
    <property type="entry name" value="N-terminal domain of ligase-like"/>
    <property type="match status" value="1"/>
</dbReference>
<dbReference type="GO" id="GO:0005789">
    <property type="term" value="C:endoplasmic reticulum membrane"/>
    <property type="evidence" value="ECO:0000318"/>
    <property type="project" value="GO_Central"/>
</dbReference>
<dbReference type="GO" id="GO:0004467">
    <property type="term" value="F:long-chain fatty acid-CoA ligase activity"/>
    <property type="evidence" value="ECO:0000318"/>
    <property type="project" value="GO_Central"/>
</dbReference>
<keyword evidence="4" id="KW-1003">Cell membrane</keyword>
<keyword evidence="12" id="KW-0472">Membrane</keyword>
<evidence type="ECO:0000256" key="17">
    <source>
        <dbReference type="ARBA" id="ARBA00046271"/>
    </source>
</evidence>
<dbReference type="InterPro" id="IPR000873">
    <property type="entry name" value="AMP-dep_synth/lig_dom"/>
</dbReference>
<evidence type="ECO:0000256" key="19">
    <source>
        <dbReference type="ARBA" id="ARBA00060276"/>
    </source>
</evidence>
<evidence type="ECO:0000313" key="25">
    <source>
        <dbReference type="Proteomes" id="UP000007110"/>
    </source>
</evidence>
<evidence type="ECO:0000256" key="5">
    <source>
        <dbReference type="ARBA" id="ARBA00022598"/>
    </source>
</evidence>
<evidence type="ECO:0000256" key="10">
    <source>
        <dbReference type="ARBA" id="ARBA00022989"/>
    </source>
</evidence>
<evidence type="ECO:0000256" key="6">
    <source>
        <dbReference type="ARBA" id="ARBA00022692"/>
    </source>
</evidence>
<dbReference type="InterPro" id="IPR020845">
    <property type="entry name" value="AMP-binding_CS"/>
</dbReference>
<dbReference type="FunFam" id="3.40.50.12780:FF:000019">
    <property type="entry name" value="Long-chain fatty acid transporter"/>
    <property type="match status" value="1"/>
</dbReference>
<dbReference type="PANTHER" id="PTHR43107:SF22">
    <property type="entry name" value="VERY LONG-CHAIN ACYL-COA SYNTHETASE"/>
    <property type="match status" value="1"/>
</dbReference>
<reference evidence="24" key="2">
    <citation type="submission" date="2021-01" db="UniProtKB">
        <authorList>
            <consortium name="EnsemblMetazoa"/>
        </authorList>
    </citation>
    <scope>IDENTIFICATION</scope>
</reference>
<accession>A0A7M7N8U0</accession>
<evidence type="ECO:0000256" key="14">
    <source>
        <dbReference type="ARBA" id="ARBA00026121"/>
    </source>
</evidence>
<keyword evidence="10" id="KW-1133">Transmembrane helix</keyword>